<comment type="subcellular location">
    <subcellularLocation>
        <location evidence="1">Cell membrane</location>
        <topology evidence="1">Lipid-anchor</topology>
    </subcellularLocation>
</comment>
<name>A0A0A1U986_ENTIV</name>
<evidence type="ECO:0000256" key="7">
    <source>
        <dbReference type="ARBA" id="ARBA00023288"/>
    </source>
</evidence>
<dbReference type="RefSeq" id="XP_004258158.1">
    <property type="nucleotide sequence ID" value="XM_004258110.1"/>
</dbReference>
<dbReference type="SMART" id="SM00173">
    <property type="entry name" value="RAS"/>
    <property type="match status" value="1"/>
</dbReference>
<dbReference type="VEuPathDB" id="AmoebaDB:EIN_154540"/>
<dbReference type="GeneID" id="14890278"/>
<evidence type="ECO:0000256" key="6">
    <source>
        <dbReference type="ARBA" id="ARBA00023136"/>
    </source>
</evidence>
<dbReference type="PROSITE" id="PS51419">
    <property type="entry name" value="RAB"/>
    <property type="match status" value="1"/>
</dbReference>
<evidence type="ECO:0000256" key="3">
    <source>
        <dbReference type="ARBA" id="ARBA00022475"/>
    </source>
</evidence>
<dbReference type="GO" id="GO:0005525">
    <property type="term" value="F:GTP binding"/>
    <property type="evidence" value="ECO:0007669"/>
    <property type="project" value="UniProtKB-KW"/>
</dbReference>
<dbReference type="KEGG" id="eiv:EIN_154540"/>
<dbReference type="SMART" id="SM00174">
    <property type="entry name" value="RHO"/>
    <property type="match status" value="1"/>
</dbReference>
<comment type="similarity">
    <text evidence="8">Belongs to the small GTPase superfamily. RasD family.</text>
</comment>
<dbReference type="GO" id="GO:0031681">
    <property type="term" value="F:G-protein beta-subunit binding"/>
    <property type="evidence" value="ECO:0007669"/>
    <property type="project" value="TreeGrafter"/>
</dbReference>
<dbReference type="SUPFAM" id="SSF52540">
    <property type="entry name" value="P-loop containing nucleoside triphosphate hydrolases"/>
    <property type="match status" value="1"/>
</dbReference>
<dbReference type="SMART" id="SM00175">
    <property type="entry name" value="RAB"/>
    <property type="match status" value="1"/>
</dbReference>
<dbReference type="PANTHER" id="PTHR46149:SF2">
    <property type="entry name" value="GTP-BINDING PROTEIN RHES"/>
    <property type="match status" value="1"/>
</dbReference>
<keyword evidence="10" id="KW-1185">Reference proteome</keyword>
<dbReference type="PRINTS" id="PR00449">
    <property type="entry name" value="RASTRNSFRMNG"/>
</dbReference>
<reference evidence="9 10" key="1">
    <citation type="submission" date="2012-10" db="EMBL/GenBank/DDBJ databases">
        <authorList>
            <person name="Zafar N."/>
            <person name="Inman J."/>
            <person name="Hall N."/>
            <person name="Lorenzi H."/>
            <person name="Caler E."/>
        </authorList>
    </citation>
    <scope>NUCLEOTIDE SEQUENCE [LARGE SCALE GENOMIC DNA]</scope>
    <source>
        <strain evidence="9 10">IP1</strain>
    </source>
</reference>
<gene>
    <name evidence="9" type="ORF">EIN_154540</name>
</gene>
<dbReference type="EMBL" id="KB206474">
    <property type="protein sequence ID" value="ELP91387.1"/>
    <property type="molecule type" value="Genomic_DNA"/>
</dbReference>
<dbReference type="GO" id="GO:0003924">
    <property type="term" value="F:GTPase activity"/>
    <property type="evidence" value="ECO:0007669"/>
    <property type="project" value="InterPro"/>
</dbReference>
<evidence type="ECO:0000256" key="2">
    <source>
        <dbReference type="ARBA" id="ARBA00010142"/>
    </source>
</evidence>
<dbReference type="Pfam" id="PF00071">
    <property type="entry name" value="Ras"/>
    <property type="match status" value="1"/>
</dbReference>
<protein>
    <recommendedName>
        <fullName evidence="11">GTP-binding protein Rhes</fullName>
    </recommendedName>
</protein>
<dbReference type="PROSITE" id="PS51421">
    <property type="entry name" value="RAS"/>
    <property type="match status" value="1"/>
</dbReference>
<dbReference type="GO" id="GO:0007165">
    <property type="term" value="P:signal transduction"/>
    <property type="evidence" value="ECO:0007669"/>
    <property type="project" value="TreeGrafter"/>
</dbReference>
<dbReference type="OrthoDB" id="265044at2759"/>
<evidence type="ECO:0000256" key="1">
    <source>
        <dbReference type="ARBA" id="ARBA00004193"/>
    </source>
</evidence>
<keyword evidence="3" id="KW-1003">Cell membrane</keyword>
<dbReference type="NCBIfam" id="TIGR00231">
    <property type="entry name" value="small_GTP"/>
    <property type="match status" value="1"/>
</dbReference>
<evidence type="ECO:0000256" key="4">
    <source>
        <dbReference type="ARBA" id="ARBA00022481"/>
    </source>
</evidence>
<dbReference type="PANTHER" id="PTHR46149">
    <property type="entry name" value="MIP08469P"/>
    <property type="match status" value="1"/>
</dbReference>
<evidence type="ECO:0000256" key="5">
    <source>
        <dbReference type="ARBA" id="ARBA00023134"/>
    </source>
</evidence>
<accession>A0A0A1U986</accession>
<dbReference type="InterPro" id="IPR027417">
    <property type="entry name" value="P-loop_NTPase"/>
</dbReference>
<keyword evidence="6" id="KW-0472">Membrane</keyword>
<dbReference type="InterPro" id="IPR005225">
    <property type="entry name" value="Small_GTP-bd"/>
</dbReference>
<keyword evidence="5" id="KW-0547">Nucleotide-binding</keyword>
<dbReference type="GO" id="GO:0005886">
    <property type="term" value="C:plasma membrane"/>
    <property type="evidence" value="ECO:0007669"/>
    <property type="project" value="UniProtKB-SubCell"/>
</dbReference>
<proteinExistence type="inferred from homology"/>
<evidence type="ECO:0000313" key="10">
    <source>
        <dbReference type="Proteomes" id="UP000014680"/>
    </source>
</evidence>
<evidence type="ECO:0000256" key="8">
    <source>
        <dbReference type="ARBA" id="ARBA00038061"/>
    </source>
</evidence>
<evidence type="ECO:0008006" key="11">
    <source>
        <dbReference type="Google" id="ProtNLM"/>
    </source>
</evidence>
<dbReference type="InterPro" id="IPR052236">
    <property type="entry name" value="Small_GTPase_RasD"/>
</dbReference>
<keyword evidence="4" id="KW-0488">Methylation</keyword>
<sequence>MTSIKVTFFGSSTAGKTAIIKRYIKHYFQENYEPTIEDSYNTQISVEGFSVHAKIVDTSGEDDFQLLREREFLDSDYVVFVFSLSDEMTFRHAQENIGNCLSSVIKSGRTKYPTVIICGNKADLIERRRVEEEDITKLYTKIGMICPCAVINVSAKENTNLDKLFDYFATGVSQPFSNETDPKTPRSGRIVKPVVSLSVQEMHELGETKRRSRFIAFFSPRKRGIKY</sequence>
<keyword evidence="5" id="KW-0342">GTP-binding</keyword>
<organism evidence="9 10">
    <name type="scientific">Entamoeba invadens IP1</name>
    <dbReference type="NCBI Taxonomy" id="370355"/>
    <lineage>
        <taxon>Eukaryota</taxon>
        <taxon>Amoebozoa</taxon>
        <taxon>Evosea</taxon>
        <taxon>Archamoebae</taxon>
        <taxon>Mastigamoebida</taxon>
        <taxon>Entamoebidae</taxon>
        <taxon>Entamoeba</taxon>
    </lineage>
</organism>
<dbReference type="Proteomes" id="UP000014680">
    <property type="component" value="Unassembled WGS sequence"/>
</dbReference>
<keyword evidence="7" id="KW-0449">Lipoprotein</keyword>
<dbReference type="OMA" id="QENIGNC"/>
<dbReference type="InterPro" id="IPR001806">
    <property type="entry name" value="Small_GTPase"/>
</dbReference>
<dbReference type="Gene3D" id="3.40.50.300">
    <property type="entry name" value="P-loop containing nucleotide triphosphate hydrolases"/>
    <property type="match status" value="1"/>
</dbReference>
<dbReference type="AlphaFoldDB" id="A0A0A1U986"/>
<evidence type="ECO:0000313" key="9">
    <source>
        <dbReference type="EMBL" id="ELP91387.1"/>
    </source>
</evidence>
<comment type="similarity">
    <text evidence="2">Belongs to the small GTPase superfamily. Rho family.</text>
</comment>